<reference evidence="3 4" key="1">
    <citation type="submission" date="2022-09" db="EMBL/GenBank/DDBJ databases">
        <authorList>
            <person name="Han X.L."/>
            <person name="Wang Q."/>
            <person name="Lu T."/>
        </authorList>
    </citation>
    <scope>NUCLEOTIDE SEQUENCE [LARGE SCALE GENOMIC DNA]</scope>
    <source>
        <strain evidence="3 4">WQ 127069</strain>
    </source>
</reference>
<dbReference type="InterPro" id="IPR043519">
    <property type="entry name" value="NT_sf"/>
</dbReference>
<gene>
    <name evidence="3" type="ORF">OB236_22040</name>
</gene>
<evidence type="ECO:0000259" key="1">
    <source>
        <dbReference type="Pfam" id="PF03445"/>
    </source>
</evidence>
<organism evidence="3 4">
    <name type="scientific">Paenibacillus baimaensis</name>
    <dbReference type="NCBI Taxonomy" id="2982185"/>
    <lineage>
        <taxon>Bacteria</taxon>
        <taxon>Bacillati</taxon>
        <taxon>Bacillota</taxon>
        <taxon>Bacilli</taxon>
        <taxon>Bacillales</taxon>
        <taxon>Paenibacillaceae</taxon>
        <taxon>Paenibacillus</taxon>
    </lineage>
</organism>
<proteinExistence type="predicted"/>
<comment type="caution">
    <text evidence="3">The sequence shown here is derived from an EMBL/GenBank/DDBJ whole genome shotgun (WGS) entry which is preliminary data.</text>
</comment>
<name>A0ABT2UJK4_9BACL</name>
<feature type="domain" description="Protein-PII uridylyltransferase N-terminal" evidence="1">
    <location>
        <begin position="49"/>
        <end position="169"/>
    </location>
</feature>
<sequence length="358" mass="41397">MKPLSLDMIRIEIEKAGDMEQLRHLRDQLHEEFEQRLLLSHSLDWNRELNQVHDWLIHHTIGLAQAVVHAEHGASPELYAFVLFGSGGRREQTLWSDQDNGLIYAEPADETASKRADLYFKILTQRISSMLIELGYPPCSGDVICTNDRWRNTYSGYQSMLHEWLQDPHWENVRYLLILADMRFIYGNEGLVNDLMDELFAYIDKHPIMLEHMLHNTLHHKISLGLFGQLIKERYGEDAGGVDIKYGAYIPIVNGVRLLAIQADVNESSTEQRILKLQQYGHVEEEIACDWLEALSIALKLRSLTPFQLEENQYTSRGKLTAEGLTKQRINELKLCLRIGNDLQKYVKKMISKELDKG</sequence>
<dbReference type="SUPFAM" id="SSF81301">
    <property type="entry name" value="Nucleotidyltransferase"/>
    <property type="match status" value="1"/>
</dbReference>
<evidence type="ECO:0000313" key="4">
    <source>
        <dbReference type="Proteomes" id="UP001652445"/>
    </source>
</evidence>
<dbReference type="Proteomes" id="UP001652445">
    <property type="component" value="Unassembled WGS sequence"/>
</dbReference>
<dbReference type="RefSeq" id="WP_262685871.1">
    <property type="nucleotide sequence ID" value="NZ_JAOQIO010000084.1"/>
</dbReference>
<dbReference type="CDD" id="cd05401">
    <property type="entry name" value="NT_GlnE_GlnD_like"/>
    <property type="match status" value="1"/>
</dbReference>
<evidence type="ECO:0000313" key="3">
    <source>
        <dbReference type="EMBL" id="MCU6794797.1"/>
    </source>
</evidence>
<evidence type="ECO:0000259" key="2">
    <source>
        <dbReference type="Pfam" id="PF10335"/>
    </source>
</evidence>
<dbReference type="Pfam" id="PF10335">
    <property type="entry name" value="DUF294_C"/>
    <property type="match status" value="1"/>
</dbReference>
<dbReference type="Pfam" id="PF03445">
    <property type="entry name" value="DUF294"/>
    <property type="match status" value="1"/>
</dbReference>
<dbReference type="EMBL" id="JAOQIO010000084">
    <property type="protein sequence ID" value="MCU6794797.1"/>
    <property type="molecule type" value="Genomic_DNA"/>
</dbReference>
<dbReference type="InterPro" id="IPR018821">
    <property type="entry name" value="DUF294_put_nucleoTrafse_sb-bd"/>
</dbReference>
<protein>
    <submittedName>
        <fullName evidence="3">DUF294 nucleotidyltransferase-like domain-containing protein</fullName>
    </submittedName>
</protein>
<dbReference type="InterPro" id="IPR005105">
    <property type="entry name" value="GlnD_Uridyltrans_N"/>
</dbReference>
<feature type="domain" description="DUF294" evidence="2">
    <location>
        <begin position="208"/>
        <end position="349"/>
    </location>
</feature>
<keyword evidence="4" id="KW-1185">Reference proteome</keyword>
<accession>A0ABT2UJK4</accession>